<keyword evidence="2" id="KW-1185">Reference proteome</keyword>
<organism evidence="1 2">
    <name type="scientific">Desulfonema magnum</name>
    <dbReference type="NCBI Taxonomy" id="45655"/>
    <lineage>
        <taxon>Bacteria</taxon>
        <taxon>Pseudomonadati</taxon>
        <taxon>Thermodesulfobacteriota</taxon>
        <taxon>Desulfobacteria</taxon>
        <taxon>Desulfobacterales</taxon>
        <taxon>Desulfococcaceae</taxon>
        <taxon>Desulfonema</taxon>
    </lineage>
</organism>
<dbReference type="KEGG" id="dmm:dnm_066650"/>
<proteinExistence type="predicted"/>
<dbReference type="EMBL" id="CP061800">
    <property type="protein sequence ID" value="QTA90604.1"/>
    <property type="molecule type" value="Genomic_DNA"/>
</dbReference>
<evidence type="ECO:0000313" key="1">
    <source>
        <dbReference type="EMBL" id="QTA90604.1"/>
    </source>
</evidence>
<reference evidence="1" key="1">
    <citation type="journal article" date="2021" name="Microb. Physiol.">
        <title>Proteogenomic Insights into the Physiology of Marine, Sulfate-Reducing, Filamentous Desulfonema limicola and Desulfonema magnum.</title>
        <authorList>
            <person name="Schnaars V."/>
            <person name="Wohlbrand L."/>
            <person name="Scheve S."/>
            <person name="Hinrichs C."/>
            <person name="Reinhardt R."/>
            <person name="Rabus R."/>
        </authorList>
    </citation>
    <scope>NUCLEOTIDE SEQUENCE</scope>
    <source>
        <strain evidence="1">4be13</strain>
    </source>
</reference>
<dbReference type="RefSeq" id="WP_207678730.1">
    <property type="nucleotide sequence ID" value="NZ_CP061800.1"/>
</dbReference>
<protein>
    <submittedName>
        <fullName evidence="1">Uncharacterized protein</fullName>
    </submittedName>
</protein>
<name>A0A975BRN8_9BACT</name>
<gene>
    <name evidence="1" type="ORF">dnm_066650</name>
</gene>
<sequence length="64" mass="7452">MTHTEKNCNSERKIIIEMIEASMEPSEKSGKHPSKPGCNSIVCVNKRKELLNLKNSDRKWEFYL</sequence>
<accession>A0A975BRN8</accession>
<dbReference type="AlphaFoldDB" id="A0A975BRN8"/>
<dbReference type="Proteomes" id="UP000663722">
    <property type="component" value="Chromosome"/>
</dbReference>
<evidence type="ECO:0000313" key="2">
    <source>
        <dbReference type="Proteomes" id="UP000663722"/>
    </source>
</evidence>